<accession>A0ABP8DIG8</accession>
<protein>
    <submittedName>
        <fullName evidence="2">ABC transporter permease</fullName>
    </submittedName>
</protein>
<proteinExistence type="predicted"/>
<evidence type="ECO:0000256" key="1">
    <source>
        <dbReference type="SAM" id="Phobius"/>
    </source>
</evidence>
<gene>
    <name evidence="2" type="ORF">GCM10022255_070240</name>
</gene>
<evidence type="ECO:0000313" key="3">
    <source>
        <dbReference type="Proteomes" id="UP001500620"/>
    </source>
</evidence>
<feature type="transmembrane region" description="Helical" evidence="1">
    <location>
        <begin position="205"/>
        <end position="226"/>
    </location>
</feature>
<evidence type="ECO:0000313" key="2">
    <source>
        <dbReference type="EMBL" id="GAA4256634.1"/>
    </source>
</evidence>
<dbReference type="EMBL" id="BAABAT010000025">
    <property type="protein sequence ID" value="GAA4256634.1"/>
    <property type="molecule type" value="Genomic_DNA"/>
</dbReference>
<feature type="transmembrane region" description="Helical" evidence="1">
    <location>
        <begin position="174"/>
        <end position="198"/>
    </location>
</feature>
<organism evidence="2 3">
    <name type="scientific">Dactylosporangium darangshiense</name>
    <dbReference type="NCBI Taxonomy" id="579108"/>
    <lineage>
        <taxon>Bacteria</taxon>
        <taxon>Bacillati</taxon>
        <taxon>Actinomycetota</taxon>
        <taxon>Actinomycetes</taxon>
        <taxon>Micromonosporales</taxon>
        <taxon>Micromonosporaceae</taxon>
        <taxon>Dactylosporangium</taxon>
    </lineage>
</organism>
<reference evidence="3" key="1">
    <citation type="journal article" date="2019" name="Int. J. Syst. Evol. Microbiol.">
        <title>The Global Catalogue of Microorganisms (GCM) 10K type strain sequencing project: providing services to taxonomists for standard genome sequencing and annotation.</title>
        <authorList>
            <consortium name="The Broad Institute Genomics Platform"/>
            <consortium name="The Broad Institute Genome Sequencing Center for Infectious Disease"/>
            <person name="Wu L."/>
            <person name="Ma J."/>
        </authorList>
    </citation>
    <scope>NUCLEOTIDE SEQUENCE [LARGE SCALE GENOMIC DNA]</scope>
    <source>
        <strain evidence="3">JCM 17441</strain>
    </source>
</reference>
<keyword evidence="1" id="KW-0812">Transmembrane</keyword>
<keyword evidence="1" id="KW-1133">Transmembrane helix</keyword>
<keyword evidence="3" id="KW-1185">Reference proteome</keyword>
<feature type="transmembrane region" description="Helical" evidence="1">
    <location>
        <begin position="133"/>
        <end position="154"/>
    </location>
</feature>
<comment type="caution">
    <text evidence="2">The sequence shown here is derived from an EMBL/GenBank/DDBJ whole genome shotgun (WGS) entry which is preliminary data.</text>
</comment>
<keyword evidence="1" id="KW-0472">Membrane</keyword>
<dbReference type="Proteomes" id="UP001500620">
    <property type="component" value="Unassembled WGS sequence"/>
</dbReference>
<name>A0ABP8DIG8_9ACTN</name>
<sequence length="281" mass="29392">MTTISDTRPSAAVPTVPRPAYKVTHRRVLRSEWAKFWSVRSTWITVALALIALVGFGTIAALRYKSMIGGDRHIDRDFLDATSVSLTQFGVNFGQLALGVLGVLFAAGEYTTGSIRSTLTAVPKRLPVLWSKVAVYGVVAFVIGTVGAFAGFLLTNAIVSGTAAHLSLTDNGVLRSLVGAGLYLGLVGVIAAALGAILRSVAGGISAFIAVIMLIPGLLSLLPTSWQSHVGPYLPSNAGDAIYTLHQQSDLLTPGRGALVLLGWTVLAVAGAAWRLVSRDA</sequence>
<feature type="transmembrane region" description="Helical" evidence="1">
    <location>
        <begin position="258"/>
        <end position="277"/>
    </location>
</feature>
<feature type="transmembrane region" description="Helical" evidence="1">
    <location>
        <begin position="43"/>
        <end position="62"/>
    </location>
</feature>
<dbReference type="RefSeq" id="WP_345133616.1">
    <property type="nucleotide sequence ID" value="NZ_BAABAT010000025.1"/>
</dbReference>